<dbReference type="CDD" id="cd16295">
    <property type="entry name" value="TTHA0252-CPSF-like_MBL-fold"/>
    <property type="match status" value="1"/>
</dbReference>
<protein>
    <submittedName>
        <fullName evidence="4">MBL fold metallo-hydrolase</fullName>
    </submittedName>
</protein>
<evidence type="ECO:0000313" key="4">
    <source>
        <dbReference type="EMBL" id="RUQ28593.1"/>
    </source>
</evidence>
<dbReference type="GO" id="GO:0004521">
    <property type="term" value="F:RNA endonuclease activity"/>
    <property type="evidence" value="ECO:0007669"/>
    <property type="project" value="TreeGrafter"/>
</dbReference>
<reference evidence="4 5" key="1">
    <citation type="submission" date="2018-12" db="EMBL/GenBank/DDBJ databases">
        <title>Bacillus chawlae sp. nov., Bacillus glennii sp. nov., and Bacillus saganii sp. nov. Isolated from the Vehicle Assembly Building at Kennedy Space Center where the Viking Spacecraft were Assembled.</title>
        <authorList>
            <person name="Seuylemezian A."/>
            <person name="Vaishampayan P."/>
        </authorList>
    </citation>
    <scope>NUCLEOTIDE SEQUENCE [LARGE SCALE GENOMIC DNA]</scope>
    <source>
        <strain evidence="4 5">L5</strain>
    </source>
</reference>
<proteinExistence type="predicted"/>
<dbReference type="PANTHER" id="PTHR11203">
    <property type="entry name" value="CLEAVAGE AND POLYADENYLATION SPECIFICITY FACTOR FAMILY MEMBER"/>
    <property type="match status" value="1"/>
</dbReference>
<dbReference type="InterPro" id="IPR050698">
    <property type="entry name" value="MBL"/>
</dbReference>
<dbReference type="InterPro" id="IPR011108">
    <property type="entry name" value="RMMBL"/>
</dbReference>
<organism evidence="4 5">
    <name type="scientific">Peribacillus cavernae</name>
    <dbReference type="NCBI Taxonomy" id="1674310"/>
    <lineage>
        <taxon>Bacteria</taxon>
        <taxon>Bacillati</taxon>
        <taxon>Bacillota</taxon>
        <taxon>Bacilli</taxon>
        <taxon>Bacillales</taxon>
        <taxon>Bacillaceae</taxon>
        <taxon>Peribacillus</taxon>
    </lineage>
</organism>
<dbReference type="SUPFAM" id="SSF56281">
    <property type="entry name" value="Metallo-hydrolase/oxidoreductase"/>
    <property type="match status" value="1"/>
</dbReference>
<dbReference type="AlphaFoldDB" id="A0A3S1B4W4"/>
<evidence type="ECO:0000313" key="5">
    <source>
        <dbReference type="Proteomes" id="UP000267430"/>
    </source>
</evidence>
<sequence>MKVSILGGGSEVGASCLHISMADTNLLIDAGMRMHGDELLPALGMLENLGSPEAMLVTHAHADHIGALPIVHSLFPSIPLYTTPPTADLMKIMMKDSYKIMEQRSRETSTLLPYTEEQVSSLLDSILLFPASGSLKVGNLQITSFRAGHILGAVMFLIEGEGEQLLVTGDLSFKAGRTIQGAQVPHDIQPDVVIMESTYGNRAHTDRNTEERRLAEHVAEVVAGGGFALIPAFALGRAQEVLLVLQDYMEKGLIPEFPIYVDGLVTPISRIYKNYPHFLKGPVAYRIRKNGDVFLTEGRCKAVHPKERDEILKGKPGCIVASSGMLTGGASSWYAQRLVSEEKNAIFITGYQDEESPGRKLLNLADGLENNLELNGTSFQVKCRIGKYGLSAHADANEMNRFIQTLNPTYTLLVHGDDDARSRMADLIDPRFHPVLVENGQSYPFEKRKSGIGITGKKYKVNEASMKLREKIGSLLLYQPENENILKLAVCTGTHPKTNLLICQTLKGKQLRISLGQVKETIGSWNQSIEILKQAAGEVFSFSRPFLEKINWSVLPDQTLSFKEIVETLQIKNMDDKLAAAIALQGLPNENRMEEQAGIIHYKLDQKVKRQLNDLELPIQGLKVNPAAAMETVRALFANHPRFIRCGVDDLGRGNERLTIYFDFPDAVSQSERNDLSDVIKNQTGWTVSFADSVRQDLLQTRLLDLLGNSIGSPSIHLHERNVAVAMPRPKDAETLILTFKEATGFDLQFKGEPLSASNDKNKELFQVSTSSIKLENNQALEEAKNWAEERGLAIYKTGVKQQIGQTIMEVHFISPEIAIQHGADLEELSYRIGMPVTYAKNPKQNEIIRLTLEAISKSWDIKKNPSIHIDKKLVAVKLASMPDENEQRETSEKVRRQTGYSLEVIV</sequence>
<evidence type="ECO:0000259" key="2">
    <source>
        <dbReference type="SMART" id="SM00849"/>
    </source>
</evidence>
<evidence type="ECO:0000259" key="3">
    <source>
        <dbReference type="SMART" id="SM01027"/>
    </source>
</evidence>
<dbReference type="GO" id="GO:0016787">
    <property type="term" value="F:hydrolase activity"/>
    <property type="evidence" value="ECO:0007669"/>
    <property type="project" value="UniProtKB-KW"/>
</dbReference>
<dbReference type="OrthoDB" id="9803916at2"/>
<comment type="caution">
    <text evidence="4">The sequence shown here is derived from an EMBL/GenBank/DDBJ whole genome shotgun (WGS) entry which is preliminary data.</text>
</comment>
<feature type="domain" description="Beta-Casp" evidence="3">
    <location>
        <begin position="238"/>
        <end position="361"/>
    </location>
</feature>
<keyword evidence="5" id="KW-1185">Reference proteome</keyword>
<gene>
    <name evidence="4" type="ORF">ELQ35_11775</name>
</gene>
<dbReference type="SMART" id="SM01027">
    <property type="entry name" value="Beta-Casp"/>
    <property type="match status" value="1"/>
</dbReference>
<dbReference type="PANTHER" id="PTHR11203:SF37">
    <property type="entry name" value="INTEGRATOR COMPLEX SUBUNIT 11"/>
    <property type="match status" value="1"/>
</dbReference>
<dbReference type="InterPro" id="IPR001279">
    <property type="entry name" value="Metallo-B-lactamas"/>
</dbReference>
<dbReference type="Gene3D" id="3.60.15.10">
    <property type="entry name" value="Ribonuclease Z/Hydroxyacylglutathione hydrolase-like"/>
    <property type="match status" value="1"/>
</dbReference>
<dbReference type="Pfam" id="PF07521">
    <property type="entry name" value="RMMBL"/>
    <property type="match status" value="1"/>
</dbReference>
<name>A0A3S1B4W4_9BACI</name>
<dbReference type="InterPro" id="IPR036866">
    <property type="entry name" value="RibonucZ/Hydroxyglut_hydro"/>
</dbReference>
<dbReference type="InterPro" id="IPR022712">
    <property type="entry name" value="Beta_Casp"/>
</dbReference>
<dbReference type="RefSeq" id="WP_126865017.1">
    <property type="nucleotide sequence ID" value="NZ_JAUSTX010000007.1"/>
</dbReference>
<dbReference type="Pfam" id="PF16661">
    <property type="entry name" value="Lactamase_B_6"/>
    <property type="match status" value="1"/>
</dbReference>
<feature type="domain" description="Metallo-beta-lactamase" evidence="2">
    <location>
        <begin position="13"/>
        <end position="225"/>
    </location>
</feature>
<dbReference type="EMBL" id="RYZZ01000015">
    <property type="protein sequence ID" value="RUQ28593.1"/>
    <property type="molecule type" value="Genomic_DNA"/>
</dbReference>
<dbReference type="Pfam" id="PF10996">
    <property type="entry name" value="Beta-Casp"/>
    <property type="match status" value="1"/>
</dbReference>
<dbReference type="Gene3D" id="3.40.50.10890">
    <property type="match status" value="1"/>
</dbReference>
<keyword evidence="1 4" id="KW-0378">Hydrolase</keyword>
<evidence type="ECO:0000256" key="1">
    <source>
        <dbReference type="ARBA" id="ARBA00022801"/>
    </source>
</evidence>
<dbReference type="Proteomes" id="UP000267430">
    <property type="component" value="Unassembled WGS sequence"/>
</dbReference>
<accession>A0A3S1B4W4</accession>
<dbReference type="SMART" id="SM00849">
    <property type="entry name" value="Lactamase_B"/>
    <property type="match status" value="1"/>
</dbReference>